<reference evidence="2" key="1">
    <citation type="submission" date="2020-04" db="EMBL/GenBank/DDBJ databases">
        <title>Hybrid Assembly of Korean Phytophthora infestans isolates.</title>
        <authorList>
            <person name="Prokchorchik M."/>
            <person name="Lee Y."/>
            <person name="Seo J."/>
            <person name="Cho J.-H."/>
            <person name="Park Y.-E."/>
            <person name="Jang D.-C."/>
            <person name="Im J.-S."/>
            <person name="Choi J.-G."/>
            <person name="Park H.-J."/>
            <person name="Lee G.-B."/>
            <person name="Lee Y.-G."/>
            <person name="Hong S.-Y."/>
            <person name="Cho K."/>
            <person name="Sohn K.H."/>
        </authorList>
    </citation>
    <scope>NUCLEOTIDE SEQUENCE</scope>
    <source>
        <strain evidence="2">KR_1_A1</strain>
        <strain evidence="3">KR_2_A2</strain>
    </source>
</reference>
<dbReference type="Proteomes" id="UP000602510">
    <property type="component" value="Unassembled WGS sequence"/>
</dbReference>
<dbReference type="EMBL" id="WSZM01000166">
    <property type="protein sequence ID" value="KAF4039766.1"/>
    <property type="molecule type" value="Genomic_DNA"/>
</dbReference>
<evidence type="ECO:0000313" key="2">
    <source>
        <dbReference type="EMBL" id="KAF4039766.1"/>
    </source>
</evidence>
<comment type="caution">
    <text evidence="2">The sequence shown here is derived from an EMBL/GenBank/DDBJ whole genome shotgun (WGS) entry which is preliminary data.</text>
</comment>
<gene>
    <name evidence="2" type="ORF">GN244_ATG08051</name>
    <name evidence="3" type="ORF">GN958_ATG17763</name>
</gene>
<evidence type="ECO:0000256" key="1">
    <source>
        <dbReference type="SAM" id="Phobius"/>
    </source>
</evidence>
<protein>
    <submittedName>
        <fullName evidence="2">Uncharacterized protein</fullName>
    </submittedName>
</protein>
<dbReference type="EMBL" id="JAACNO010002467">
    <property type="protein sequence ID" value="KAF4133007.1"/>
    <property type="molecule type" value="Genomic_DNA"/>
</dbReference>
<dbReference type="Proteomes" id="UP000704712">
    <property type="component" value="Unassembled WGS sequence"/>
</dbReference>
<dbReference type="AlphaFoldDB" id="A0A833SDV7"/>
<name>A0A833SDV7_PHYIN</name>
<organism evidence="2 4">
    <name type="scientific">Phytophthora infestans</name>
    <name type="common">Potato late blight agent</name>
    <name type="synonym">Botrytis infestans</name>
    <dbReference type="NCBI Taxonomy" id="4787"/>
    <lineage>
        <taxon>Eukaryota</taxon>
        <taxon>Sar</taxon>
        <taxon>Stramenopiles</taxon>
        <taxon>Oomycota</taxon>
        <taxon>Peronosporomycetes</taxon>
        <taxon>Peronosporales</taxon>
        <taxon>Peronosporaceae</taxon>
        <taxon>Phytophthora</taxon>
    </lineage>
</organism>
<feature type="transmembrane region" description="Helical" evidence="1">
    <location>
        <begin position="6"/>
        <end position="37"/>
    </location>
</feature>
<sequence>MPLANILIIALPLVFTVVVFALMLKFVPGLLDAFYLLCSRREDKNTKVHIDFEVGSGILLSPEAYHMTWLAPESQAYSPFRTPTTAMHPGLHVIERPPRSPRVMTSLVSPIKTGCCPLK</sequence>
<evidence type="ECO:0000313" key="3">
    <source>
        <dbReference type="EMBL" id="KAF4133007.1"/>
    </source>
</evidence>
<keyword evidence="1" id="KW-0472">Membrane</keyword>
<evidence type="ECO:0000313" key="4">
    <source>
        <dbReference type="Proteomes" id="UP000602510"/>
    </source>
</evidence>
<proteinExistence type="predicted"/>
<keyword evidence="1" id="KW-1133">Transmembrane helix</keyword>
<keyword evidence="4" id="KW-1185">Reference proteome</keyword>
<keyword evidence="1" id="KW-0812">Transmembrane</keyword>
<accession>A0A833SDV7</accession>